<accession>A0ABY5VCN2</accession>
<dbReference type="EMBL" id="CP102290">
    <property type="protein sequence ID" value="UWP58047.1"/>
    <property type="molecule type" value="Genomic_DNA"/>
</dbReference>
<dbReference type="Proteomes" id="UP001060164">
    <property type="component" value="Chromosome"/>
</dbReference>
<gene>
    <name evidence="4" type="ORF">NQ502_11665</name>
</gene>
<evidence type="ECO:0000313" key="5">
    <source>
        <dbReference type="Proteomes" id="UP001060164"/>
    </source>
</evidence>
<organism evidence="4 5">
    <name type="scientific">Ruminococcus gauvreauii</name>
    <dbReference type="NCBI Taxonomy" id="438033"/>
    <lineage>
        <taxon>Bacteria</taxon>
        <taxon>Bacillati</taxon>
        <taxon>Bacillota</taxon>
        <taxon>Clostridia</taxon>
        <taxon>Eubacteriales</taxon>
        <taxon>Oscillospiraceae</taxon>
        <taxon>Ruminococcus</taxon>
    </lineage>
</organism>
<evidence type="ECO:0000256" key="1">
    <source>
        <dbReference type="SAM" id="MobiDB-lite"/>
    </source>
</evidence>
<keyword evidence="2" id="KW-0472">Membrane</keyword>
<feature type="region of interest" description="Disordered" evidence="1">
    <location>
        <begin position="493"/>
        <end position="514"/>
    </location>
</feature>
<name>A0ABY5VCN2_9FIRM</name>
<feature type="domain" description="Ig-like" evidence="3">
    <location>
        <begin position="714"/>
        <end position="801"/>
    </location>
</feature>
<evidence type="ECO:0000256" key="2">
    <source>
        <dbReference type="SAM" id="Phobius"/>
    </source>
</evidence>
<feature type="domain" description="Ig-like" evidence="3">
    <location>
        <begin position="393"/>
        <end position="480"/>
    </location>
</feature>
<evidence type="ECO:0000313" key="4">
    <source>
        <dbReference type="EMBL" id="UWP58047.1"/>
    </source>
</evidence>
<feature type="domain" description="Ig-like" evidence="3">
    <location>
        <begin position="501"/>
        <end position="586"/>
    </location>
</feature>
<dbReference type="InterPro" id="IPR007110">
    <property type="entry name" value="Ig-like_dom"/>
</dbReference>
<feature type="domain" description="Ig-like" evidence="3">
    <location>
        <begin position="285"/>
        <end position="371"/>
    </location>
</feature>
<dbReference type="PROSITE" id="PS50835">
    <property type="entry name" value="IG_LIKE"/>
    <property type="match status" value="5"/>
</dbReference>
<reference evidence="4" key="1">
    <citation type="journal article" date="2022" name="Cell">
        <title>Design, construction, and in vivo augmentation of a complex gut microbiome.</title>
        <authorList>
            <person name="Cheng A.G."/>
            <person name="Ho P.Y."/>
            <person name="Aranda-Diaz A."/>
            <person name="Jain S."/>
            <person name="Yu F.B."/>
            <person name="Meng X."/>
            <person name="Wang M."/>
            <person name="Iakiviak M."/>
            <person name="Nagashima K."/>
            <person name="Zhao A."/>
            <person name="Murugkar P."/>
            <person name="Patil A."/>
            <person name="Atabakhsh K."/>
            <person name="Weakley A."/>
            <person name="Yan J."/>
            <person name="Brumbaugh A.R."/>
            <person name="Higginbottom S."/>
            <person name="Dimas A."/>
            <person name="Shiver A.L."/>
            <person name="Deutschbauer A."/>
            <person name="Neff N."/>
            <person name="Sonnenburg J.L."/>
            <person name="Huang K.C."/>
            <person name="Fischbach M.A."/>
        </authorList>
    </citation>
    <scope>NUCLEOTIDE SEQUENCE</scope>
    <source>
        <strain evidence="4">DSM 19829</strain>
    </source>
</reference>
<protein>
    <recommendedName>
        <fullName evidence="3">Ig-like domain-containing protein</fullName>
    </recommendedName>
</protein>
<evidence type="ECO:0000259" key="3">
    <source>
        <dbReference type="PROSITE" id="PS50835"/>
    </source>
</evidence>
<keyword evidence="2" id="KW-0812">Transmembrane</keyword>
<keyword evidence="5" id="KW-1185">Reference proteome</keyword>
<dbReference type="RefSeq" id="WP_028528554.1">
    <property type="nucleotide sequence ID" value="NZ_CABLBR010000012.1"/>
</dbReference>
<feature type="transmembrane region" description="Helical" evidence="2">
    <location>
        <begin position="843"/>
        <end position="862"/>
    </location>
</feature>
<keyword evidence="2" id="KW-1133">Transmembrane helix</keyword>
<feature type="compositionally biased region" description="Polar residues" evidence="1">
    <location>
        <begin position="493"/>
        <end position="507"/>
    </location>
</feature>
<dbReference type="Gene3D" id="2.60.40.2700">
    <property type="match status" value="6"/>
</dbReference>
<feature type="domain" description="Ig-like" evidence="3">
    <location>
        <begin position="607"/>
        <end position="698"/>
    </location>
</feature>
<sequence length="869" mass="91047">MKGKTKRYGKVFMSLILALGMIFGNISAVLAADYSLGSGIKTGDSKQLQSGDKITAGSDSVFQVVQNGKVVYPSEGAIKGYEDEAQTKESGRSYGKGSYTLPAAESGKVWNAAAAQNKDWFYDEANAKMRQGAYVITLEQTAEPKEQPKEEPKEQPKEEQQAPPVKAAVDAETPVITGNPAAATYDKDAPAAALRVTASVSDGGTLSYQWYQSTDAAAAGDAIQGAVSSEYTPGTGTAGTTTYYYCVVTNTNDAATGEMTAAAVSARAAITVNEPAPPVVDAETPVITGNPADATYDKGTPAAALVVTATVNAGNLSYQWYQSADADSDGTAIQGAASSEYTPGTETVGTTYYYCVVTNTDTNVAGSQTATAESGRAAITVNDTPLIINAATPDITADPVDAAYDKDETANPLSVTATVTDGGTLSYQWYQSADADSDGTAIQGATNSEYTPGTGTVGTTYYYCVVTNTNDAVTGEKTATVASARARVTVNDNQPAAPQTPQFTGHPQSKKDYNKGDTAVPLSVTAEVTDGGALSYQWYQNTSNDITTGTKIEGATEKQYTPKTDKAGTVYYYCIVTNTKDQKTASASSNAAEIVVMDTQKTDAKAPKITGNPKGASYITDAAAKALQVKAESLDGGKLSYQWYSNTKNSTKDGTAIKDATESTYTPSTKKNGTVYYYCVVTNTNKELNGNQTATAVSDTAKIVVSARKNAETPSVSGPNNATYYKGKAAKAMEVKASVKDGGTLSYQWYSNTKNSTKDGSVIKDATKSTYTPSTASVGTTYYYCVVTNTNKSVNGDQTVSITSRAAKITVKASTSKASPVKRTLNTKSTRAANAKTGDETNLMLWIALLAAAGIVIAVLAVRIKRNRK</sequence>
<feature type="region of interest" description="Disordered" evidence="1">
    <location>
        <begin position="142"/>
        <end position="168"/>
    </location>
</feature>
<proteinExistence type="predicted"/>
<feature type="compositionally biased region" description="Basic and acidic residues" evidence="1">
    <location>
        <begin position="142"/>
        <end position="160"/>
    </location>
</feature>